<dbReference type="InterPro" id="IPR008733">
    <property type="entry name" value="PEX11"/>
</dbReference>
<evidence type="ECO:0000256" key="6">
    <source>
        <dbReference type="SAM" id="Phobius"/>
    </source>
</evidence>
<evidence type="ECO:0000256" key="2">
    <source>
        <dbReference type="ARBA" id="ARBA00023136"/>
    </source>
</evidence>
<dbReference type="Proteomes" id="UP000683000">
    <property type="component" value="Unassembled WGS sequence"/>
</dbReference>
<dbReference type="GO" id="GO:0016559">
    <property type="term" value="P:peroxisome fission"/>
    <property type="evidence" value="ECO:0007669"/>
    <property type="project" value="InterPro"/>
</dbReference>
<dbReference type="PANTHER" id="PTHR12652">
    <property type="entry name" value="PEROXISOMAL BIOGENESIS FACTOR 11"/>
    <property type="match status" value="1"/>
</dbReference>
<protein>
    <submittedName>
        <fullName evidence="7">Peroxisomal biogenesis factor 11-domain-containing protein</fullName>
    </submittedName>
</protein>
<reference evidence="7" key="1">
    <citation type="submission" date="2021-03" db="EMBL/GenBank/DDBJ databases">
        <title>Evolutionary innovations through gain and loss of genes in the ectomycorrhizal Boletales.</title>
        <authorList>
            <person name="Wu G."/>
            <person name="Miyauchi S."/>
            <person name="Morin E."/>
            <person name="Yang Z.-L."/>
            <person name="Xu J."/>
            <person name="Martin F.M."/>
        </authorList>
    </citation>
    <scope>NUCLEOTIDE SEQUENCE</scope>
    <source>
        <strain evidence="7">BR01</strain>
    </source>
</reference>
<keyword evidence="2 6" id="KW-0472">Membrane</keyword>
<proteinExistence type="predicted"/>
<evidence type="ECO:0000313" key="8">
    <source>
        <dbReference type="Proteomes" id="UP000683000"/>
    </source>
</evidence>
<dbReference type="AlphaFoldDB" id="A0A8I3AFA3"/>
<dbReference type="PANTHER" id="PTHR12652:SF50">
    <property type="entry name" value="PEROXIN 11"/>
    <property type="match status" value="1"/>
</dbReference>
<evidence type="ECO:0000256" key="1">
    <source>
        <dbReference type="ARBA" id="ARBA00022593"/>
    </source>
</evidence>
<accession>A0A8I3AFA3</accession>
<dbReference type="GO" id="GO:0005778">
    <property type="term" value="C:peroxisomal membrane"/>
    <property type="evidence" value="ECO:0007669"/>
    <property type="project" value="UniProtKB-SubCell"/>
</dbReference>
<name>A0A8I3AFA3_9AGAM</name>
<keyword evidence="6" id="KW-0812">Transmembrane</keyword>
<gene>
    <name evidence="7" type="ORF">JVT61DRAFT_5678</name>
</gene>
<comment type="subcellular location">
    <subcellularLocation>
        <location evidence="4">Peroxisome membrane</location>
    </subcellularLocation>
</comment>
<dbReference type="EMBL" id="JAGFBS010000002">
    <property type="protein sequence ID" value="KAG6381273.1"/>
    <property type="molecule type" value="Genomic_DNA"/>
</dbReference>
<keyword evidence="3" id="KW-0576">Peroxisome</keyword>
<evidence type="ECO:0000256" key="3">
    <source>
        <dbReference type="ARBA" id="ARBA00023140"/>
    </source>
</evidence>
<evidence type="ECO:0000256" key="4">
    <source>
        <dbReference type="ARBA" id="ARBA00046271"/>
    </source>
</evidence>
<sequence length="344" mass="38199">MPELDAMGSRVQGSYRSAGSGDATSDDDGEHGRGGKRKKVTCPFRNSPLKYLAARRSRPLHVAGRRRATRTPARRRMRYLHVILAGRVSLIAALYMSSFASQLVLHPYVSQSLKYGATNLGRDKLYRTIQYLSRILAWLSFSRGNKVEAARWNALKNHLALGRKLMRLGKPIEHLQAALRAAQSPSELGEQLATIGRQLAYFGYLIYDAVVWANAVKVINLRPSTTSRVATISNRFWLSGILLSITNGLLKAGRLAQEAKKLRASESWGEKDLSDVAQREARQLALEKMRSDTRYQFVIDILDIWIPASNLGLVNVNDGIVGLAGFTSSIMGTYTQWVSVNGPK</sequence>
<evidence type="ECO:0000256" key="5">
    <source>
        <dbReference type="SAM" id="MobiDB-lite"/>
    </source>
</evidence>
<keyword evidence="1" id="KW-0962">Peroxisome biogenesis</keyword>
<evidence type="ECO:0000313" key="7">
    <source>
        <dbReference type="EMBL" id="KAG6381273.1"/>
    </source>
</evidence>
<organism evidence="7 8">
    <name type="scientific">Boletus reticuloceps</name>
    <dbReference type="NCBI Taxonomy" id="495285"/>
    <lineage>
        <taxon>Eukaryota</taxon>
        <taxon>Fungi</taxon>
        <taxon>Dikarya</taxon>
        <taxon>Basidiomycota</taxon>
        <taxon>Agaricomycotina</taxon>
        <taxon>Agaricomycetes</taxon>
        <taxon>Agaricomycetidae</taxon>
        <taxon>Boletales</taxon>
        <taxon>Boletineae</taxon>
        <taxon>Boletaceae</taxon>
        <taxon>Boletoideae</taxon>
        <taxon>Boletus</taxon>
    </lineage>
</organism>
<keyword evidence="6" id="KW-1133">Transmembrane helix</keyword>
<feature type="transmembrane region" description="Helical" evidence="6">
    <location>
        <begin position="79"/>
        <end position="100"/>
    </location>
</feature>
<feature type="region of interest" description="Disordered" evidence="5">
    <location>
        <begin position="1"/>
        <end position="42"/>
    </location>
</feature>
<dbReference type="OrthoDB" id="411017at2759"/>
<keyword evidence="8" id="KW-1185">Reference proteome</keyword>
<dbReference type="Pfam" id="PF05648">
    <property type="entry name" value="PEX11"/>
    <property type="match status" value="1"/>
</dbReference>
<comment type="caution">
    <text evidence="7">The sequence shown here is derived from an EMBL/GenBank/DDBJ whole genome shotgun (WGS) entry which is preliminary data.</text>
</comment>